<sequence length="397" mass="45481">MNPIFKEITKNKYNRTSILKLSSEVYLPRFMPVATYASMKGVPFDFLETNLFLCNAYHCRNLRNLKEFMSVDRNILTDSGGFQIGSLKGAKVIEEGVLFDNDGEFNLFTPEDSMKTQIGLGSDIIMQLDDVVNPQSEYSVVKEATLRSLRWLERCIKRFNEFELTNDEVKNLEKSEKIKKIKKCDSSTFKSIFIRNKQLLMPIVQGGCFLDLRDLSIKNILKLNPPAVAIGGLSGGEEKALMFKTILHCTKQIKNIPIYVMGIGYPDDVLISFALGCDMMDCVYPTRTARFGKMFSDYGDINLLKAFDLSMKLECDCFTCTNYSLEYLSLIKGTGNFCSLLSIHNLHYMNNLSKEVRNSINENIFNEFIIKYFQKKYAKNIPNWIIEVLALVEIKFK</sequence>
<name>A0A059F4H1_9MICR</name>
<dbReference type="InterPro" id="IPR036511">
    <property type="entry name" value="TGT-like_sf"/>
</dbReference>
<dbReference type="OrthoDB" id="10249838at2759"/>
<dbReference type="PANTHER" id="PTHR43530:SF1">
    <property type="entry name" value="QUEUINE TRNA-RIBOSYLTRANSFERASE CATALYTIC SUBUNIT 1"/>
    <property type="match status" value="1"/>
</dbReference>
<dbReference type="Proteomes" id="UP000030655">
    <property type="component" value="Unassembled WGS sequence"/>
</dbReference>
<dbReference type="InterPro" id="IPR002616">
    <property type="entry name" value="tRNA_ribo_trans-like"/>
</dbReference>
<dbReference type="EMBL" id="KK365133">
    <property type="protein sequence ID" value="KCZ82060.1"/>
    <property type="molecule type" value="Genomic_DNA"/>
</dbReference>
<reference evidence="3 4" key="2">
    <citation type="submission" date="2014-03" db="EMBL/GenBank/DDBJ databases">
        <title>The Genome Sequence of Anncaliia algerae insect isolate PRA339.</title>
        <authorList>
            <consortium name="The Broad Institute Genome Sequencing Platform"/>
            <consortium name="The Broad Institute Genome Sequencing Center for Infectious Disease"/>
            <person name="Cuomo C."/>
            <person name="Becnel J."/>
            <person name="Sanscrainte N."/>
            <person name="Walker B."/>
            <person name="Young S.K."/>
            <person name="Zeng Q."/>
            <person name="Gargeya S."/>
            <person name="Fitzgerald M."/>
            <person name="Haas B."/>
            <person name="Abouelleil A."/>
            <person name="Alvarado L."/>
            <person name="Arachchi H.M."/>
            <person name="Berlin A.M."/>
            <person name="Chapman S.B."/>
            <person name="Dewar J."/>
            <person name="Goldberg J."/>
            <person name="Griggs A."/>
            <person name="Gujja S."/>
            <person name="Hansen M."/>
            <person name="Howarth C."/>
            <person name="Imamovic A."/>
            <person name="Larimer J."/>
            <person name="McCowan C."/>
            <person name="Murphy C."/>
            <person name="Neiman D."/>
            <person name="Pearson M."/>
            <person name="Priest M."/>
            <person name="Roberts A."/>
            <person name="Saif S."/>
            <person name="Shea T."/>
            <person name="Sisk P."/>
            <person name="Sykes S."/>
            <person name="Wortman J."/>
            <person name="Nusbaum C."/>
            <person name="Birren B."/>
        </authorList>
    </citation>
    <scope>NUCLEOTIDE SEQUENCE [LARGE SCALE GENOMIC DNA]</scope>
    <source>
        <strain evidence="3 4">PRA339</strain>
    </source>
</reference>
<dbReference type="Pfam" id="PF01702">
    <property type="entry name" value="TGT"/>
    <property type="match status" value="1"/>
</dbReference>
<keyword evidence="1" id="KW-0862">Zinc</keyword>
<feature type="domain" description="tRNA-guanine(15) transglycosylase-like" evidence="2">
    <location>
        <begin position="14"/>
        <end position="376"/>
    </location>
</feature>
<dbReference type="Gene3D" id="3.20.20.105">
    <property type="entry name" value="Queuine tRNA-ribosyltransferase-like"/>
    <property type="match status" value="1"/>
</dbReference>
<dbReference type="AlphaFoldDB" id="A0A059F4H1"/>
<dbReference type="VEuPathDB" id="MicrosporidiaDB:H312_00542"/>
<protein>
    <recommendedName>
        <fullName evidence="2">tRNA-guanine(15) transglycosylase-like domain-containing protein</fullName>
    </recommendedName>
</protein>
<evidence type="ECO:0000256" key="1">
    <source>
        <dbReference type="ARBA" id="ARBA00022833"/>
    </source>
</evidence>
<evidence type="ECO:0000313" key="3">
    <source>
        <dbReference type="EMBL" id="KCZ82060.1"/>
    </source>
</evidence>
<dbReference type="SUPFAM" id="SSF51713">
    <property type="entry name" value="tRNA-guanine transglycosylase"/>
    <property type="match status" value="1"/>
</dbReference>
<evidence type="ECO:0000313" key="4">
    <source>
        <dbReference type="Proteomes" id="UP000030655"/>
    </source>
</evidence>
<evidence type="ECO:0000259" key="2">
    <source>
        <dbReference type="Pfam" id="PF01702"/>
    </source>
</evidence>
<dbReference type="GO" id="GO:0002099">
    <property type="term" value="P:tRNA wobble guanine modification"/>
    <property type="evidence" value="ECO:0007669"/>
    <property type="project" value="EnsemblFungi"/>
</dbReference>
<proteinExistence type="predicted"/>
<dbReference type="STRING" id="1288291.A0A059F4H1"/>
<dbReference type="HOGENOM" id="CLU_022060_1_0_1"/>
<dbReference type="PANTHER" id="PTHR43530">
    <property type="entry name" value="QUEUINE TRNA-RIBOSYLTRANSFERASE CATALYTIC SUBUNIT 1"/>
    <property type="match status" value="1"/>
</dbReference>
<organism evidence="3 4">
    <name type="scientific">Anncaliia algerae PRA339</name>
    <dbReference type="NCBI Taxonomy" id="1288291"/>
    <lineage>
        <taxon>Eukaryota</taxon>
        <taxon>Fungi</taxon>
        <taxon>Fungi incertae sedis</taxon>
        <taxon>Microsporidia</taxon>
        <taxon>Tubulinosematoidea</taxon>
        <taxon>Tubulinosematidae</taxon>
        <taxon>Anncaliia</taxon>
    </lineage>
</organism>
<accession>A0A059F4H1</accession>
<reference evidence="4" key="1">
    <citation type="submission" date="2013-02" db="EMBL/GenBank/DDBJ databases">
        <authorList>
            <consortium name="The Broad Institute Genome Sequencing Platform"/>
            <person name="Cuomo C."/>
            <person name="Becnel J."/>
            <person name="Sanscrainte N."/>
            <person name="Walker B."/>
            <person name="Young S.K."/>
            <person name="Zeng Q."/>
            <person name="Gargeya S."/>
            <person name="Fitzgerald M."/>
            <person name="Haas B."/>
            <person name="Abouelleil A."/>
            <person name="Alvarado L."/>
            <person name="Arachchi H.M."/>
            <person name="Berlin A.M."/>
            <person name="Chapman S.B."/>
            <person name="Dewar J."/>
            <person name="Goldberg J."/>
            <person name="Griggs A."/>
            <person name="Gujja S."/>
            <person name="Hansen M."/>
            <person name="Howarth C."/>
            <person name="Imamovic A."/>
            <person name="Larimer J."/>
            <person name="McCowan C."/>
            <person name="Murphy C."/>
            <person name="Neiman D."/>
            <person name="Pearson M."/>
            <person name="Priest M."/>
            <person name="Roberts A."/>
            <person name="Saif S."/>
            <person name="Shea T."/>
            <person name="Sisk P."/>
            <person name="Sykes S."/>
            <person name="Wortman J."/>
            <person name="Nusbaum C."/>
            <person name="Birren B."/>
        </authorList>
    </citation>
    <scope>NUCLEOTIDE SEQUENCE [LARGE SCALE GENOMIC DNA]</scope>
    <source>
        <strain evidence="4">PRA339</strain>
    </source>
</reference>
<keyword evidence="4" id="KW-1185">Reference proteome</keyword>
<gene>
    <name evidence="3" type="ORF">H312_00542</name>
</gene>
<dbReference type="NCBIfam" id="TIGR00449">
    <property type="entry name" value="tgt_general"/>
    <property type="match status" value="2"/>
</dbReference>
<dbReference type="GO" id="GO:0005829">
    <property type="term" value="C:cytosol"/>
    <property type="evidence" value="ECO:0007669"/>
    <property type="project" value="TreeGrafter"/>
</dbReference>
<dbReference type="GO" id="GO:0008479">
    <property type="term" value="F:tRNA-guanosine(34) queuine transglycosylase activity"/>
    <property type="evidence" value="ECO:0007669"/>
    <property type="project" value="TreeGrafter"/>
</dbReference>